<dbReference type="EMBL" id="JAYKXP010000073">
    <property type="protein sequence ID" value="KAK7030959.1"/>
    <property type="molecule type" value="Genomic_DNA"/>
</dbReference>
<feature type="domain" description="Dynamin-type G" evidence="5">
    <location>
        <begin position="44"/>
        <end position="351"/>
    </location>
</feature>
<accession>A0AAW0C087</accession>
<keyword evidence="1" id="KW-0547">Nucleotide-binding</keyword>
<dbReference type="GO" id="GO:0000266">
    <property type="term" value="P:mitochondrial fission"/>
    <property type="evidence" value="ECO:0007669"/>
    <property type="project" value="TreeGrafter"/>
</dbReference>
<dbReference type="InterPro" id="IPR003130">
    <property type="entry name" value="GED"/>
</dbReference>
<dbReference type="InterPro" id="IPR045063">
    <property type="entry name" value="Dynamin_N"/>
</dbReference>
<organism evidence="6 7">
    <name type="scientific">Paramarasmius palmivorus</name>
    <dbReference type="NCBI Taxonomy" id="297713"/>
    <lineage>
        <taxon>Eukaryota</taxon>
        <taxon>Fungi</taxon>
        <taxon>Dikarya</taxon>
        <taxon>Basidiomycota</taxon>
        <taxon>Agaricomycotina</taxon>
        <taxon>Agaricomycetes</taxon>
        <taxon>Agaricomycetidae</taxon>
        <taxon>Agaricales</taxon>
        <taxon>Marasmiineae</taxon>
        <taxon>Marasmiaceae</taxon>
        <taxon>Paramarasmius</taxon>
    </lineage>
</organism>
<dbReference type="InterPro" id="IPR001401">
    <property type="entry name" value="Dynamin_GTPase"/>
</dbReference>
<sequence>MPSVPSIDDDNGSITSAKSVSEVSSLDERKTVGLSNASLSPERRRMLDSVNHLLDTGAGKSSLIEAISGITLPRASGTCTRCPTECRLKNSDEAWKCKVSLRILTDSSGQPLGQARVESFGDIIFDKEDVEERISRAQRAILNPHIPLQRFLDEDEDAIGNLNRNSFSINCVALEIAGRDVADLSFVDLPGLIRSTSDGNTGDIELVEKMVESYIKKPSCIILLTVSCETDFMNQGALQLAKKFDKDGKRTVGVLTKPDRIERGDEHEWLGFIRGQTQPLRNNWFCVKQPSTADLQRGITWNEARDKENRFFSMMSPWSEIEAMYQKYLRTSNLVERLSVILSDLIAKRLPEIQEELENAVRDARKTLSALPKEPSNDPVREVTNMIYVFVDDVKRHMEGVPTEVGLPQTIRPHQERFKQAIRNTAPNFRPFERSRKVKSSAPPFPDFIVHEEGTPIAASDHNMIYADEVLQRAEGARTRELPSNHPYIVKEGYVSAITRRWFTPAEALCKEVFELTSHVVGELIGDHFSDFGQGSLERQIRRIVQGYMRERYEHTQNQLDWFVKLEERPSTLNTHYFTDLSRQVLRVLHEAAHRRICLQGESLEIHEALLAFAGISGISDCKPVDLQRLLPADEMEPALKIMAEVRAYFQVAYKRFVDMVPLTIDYELVRGLDRDILTTLLSGLDIHGKDGIRICREFAQESPQLAGRREELSKKLERFAVCERRTVETLIIRSRNDSCIV</sequence>
<dbReference type="PRINTS" id="PR00195">
    <property type="entry name" value="DYNAMIN"/>
</dbReference>
<dbReference type="GO" id="GO:0003924">
    <property type="term" value="F:GTPase activity"/>
    <property type="evidence" value="ECO:0007669"/>
    <property type="project" value="InterPro"/>
</dbReference>
<dbReference type="InterPro" id="IPR030381">
    <property type="entry name" value="G_DYNAMIN_dom"/>
</dbReference>
<dbReference type="GO" id="GO:0005874">
    <property type="term" value="C:microtubule"/>
    <property type="evidence" value="ECO:0007669"/>
    <property type="project" value="TreeGrafter"/>
</dbReference>
<dbReference type="AlphaFoldDB" id="A0AAW0C087"/>
<dbReference type="GO" id="GO:0008017">
    <property type="term" value="F:microtubule binding"/>
    <property type="evidence" value="ECO:0007669"/>
    <property type="project" value="TreeGrafter"/>
</dbReference>
<dbReference type="Pfam" id="PF02212">
    <property type="entry name" value="GED"/>
    <property type="match status" value="1"/>
</dbReference>
<dbReference type="GO" id="GO:0005525">
    <property type="term" value="F:GTP binding"/>
    <property type="evidence" value="ECO:0007669"/>
    <property type="project" value="InterPro"/>
</dbReference>
<feature type="domain" description="GED" evidence="4">
    <location>
        <begin position="639"/>
        <end position="735"/>
    </location>
</feature>
<dbReference type="Gene3D" id="3.40.50.300">
    <property type="entry name" value="P-loop containing nucleotide triphosphate hydrolases"/>
    <property type="match status" value="1"/>
</dbReference>
<keyword evidence="7" id="KW-1185">Reference proteome</keyword>
<evidence type="ECO:0000313" key="6">
    <source>
        <dbReference type="EMBL" id="KAK7030959.1"/>
    </source>
</evidence>
<dbReference type="Proteomes" id="UP001383192">
    <property type="component" value="Unassembled WGS sequence"/>
</dbReference>
<dbReference type="Pfam" id="PF00350">
    <property type="entry name" value="Dynamin_N"/>
    <property type="match status" value="1"/>
</dbReference>
<dbReference type="PANTHER" id="PTHR11566">
    <property type="entry name" value="DYNAMIN"/>
    <property type="match status" value="1"/>
</dbReference>
<protein>
    <submittedName>
        <fullName evidence="6">Uncharacterized protein</fullName>
    </submittedName>
</protein>
<dbReference type="CDD" id="cd08771">
    <property type="entry name" value="DLP_1"/>
    <property type="match status" value="1"/>
</dbReference>
<dbReference type="PROSITE" id="PS51388">
    <property type="entry name" value="GED"/>
    <property type="match status" value="1"/>
</dbReference>
<dbReference type="PANTHER" id="PTHR11566:SF21">
    <property type="entry name" value="DYNAMIN RELATED PROTEIN 1, ISOFORM A"/>
    <property type="match status" value="1"/>
</dbReference>
<evidence type="ECO:0000259" key="4">
    <source>
        <dbReference type="PROSITE" id="PS51388"/>
    </source>
</evidence>
<dbReference type="InterPro" id="IPR027417">
    <property type="entry name" value="P-loop_NTPase"/>
</dbReference>
<feature type="region of interest" description="Disordered" evidence="3">
    <location>
        <begin position="1"/>
        <end position="25"/>
    </location>
</feature>
<dbReference type="InterPro" id="IPR020850">
    <property type="entry name" value="GED_dom"/>
</dbReference>
<dbReference type="Gene3D" id="1.20.120.1240">
    <property type="entry name" value="Dynamin, middle domain"/>
    <property type="match status" value="1"/>
</dbReference>
<dbReference type="GO" id="GO:0048312">
    <property type="term" value="P:intracellular distribution of mitochondria"/>
    <property type="evidence" value="ECO:0007669"/>
    <property type="project" value="TreeGrafter"/>
</dbReference>
<dbReference type="GO" id="GO:0005739">
    <property type="term" value="C:mitochondrion"/>
    <property type="evidence" value="ECO:0007669"/>
    <property type="project" value="TreeGrafter"/>
</dbReference>
<evidence type="ECO:0000313" key="7">
    <source>
        <dbReference type="Proteomes" id="UP001383192"/>
    </source>
</evidence>
<dbReference type="SUPFAM" id="SSF52540">
    <property type="entry name" value="P-loop containing nucleoside triphosphate hydrolases"/>
    <property type="match status" value="1"/>
</dbReference>
<evidence type="ECO:0000256" key="2">
    <source>
        <dbReference type="ARBA" id="ARBA00023134"/>
    </source>
</evidence>
<dbReference type="InterPro" id="IPR022812">
    <property type="entry name" value="Dynamin"/>
</dbReference>
<dbReference type="PROSITE" id="PS51718">
    <property type="entry name" value="G_DYNAMIN_2"/>
    <property type="match status" value="1"/>
</dbReference>
<comment type="caution">
    <text evidence="6">The sequence shown here is derived from an EMBL/GenBank/DDBJ whole genome shotgun (WGS) entry which is preliminary data.</text>
</comment>
<name>A0AAW0C087_9AGAR</name>
<evidence type="ECO:0000256" key="3">
    <source>
        <dbReference type="SAM" id="MobiDB-lite"/>
    </source>
</evidence>
<dbReference type="Pfam" id="PF01031">
    <property type="entry name" value="Dynamin_M"/>
    <property type="match status" value="1"/>
</dbReference>
<dbReference type="SMART" id="SM00053">
    <property type="entry name" value="DYNc"/>
    <property type="match status" value="1"/>
</dbReference>
<dbReference type="GO" id="GO:0016559">
    <property type="term" value="P:peroxisome fission"/>
    <property type="evidence" value="ECO:0007669"/>
    <property type="project" value="TreeGrafter"/>
</dbReference>
<reference evidence="6 7" key="1">
    <citation type="submission" date="2024-01" db="EMBL/GenBank/DDBJ databases">
        <title>A draft genome for a cacao thread blight-causing isolate of Paramarasmius palmivorus.</title>
        <authorList>
            <person name="Baruah I.K."/>
            <person name="Bukari Y."/>
            <person name="Amoako-Attah I."/>
            <person name="Meinhardt L.W."/>
            <person name="Bailey B.A."/>
            <person name="Cohen S.P."/>
        </authorList>
    </citation>
    <scope>NUCLEOTIDE SEQUENCE [LARGE SCALE GENOMIC DNA]</scope>
    <source>
        <strain evidence="6 7">GH-12</strain>
    </source>
</reference>
<proteinExistence type="predicted"/>
<evidence type="ECO:0000256" key="1">
    <source>
        <dbReference type="ARBA" id="ARBA00022741"/>
    </source>
</evidence>
<evidence type="ECO:0000259" key="5">
    <source>
        <dbReference type="PROSITE" id="PS51718"/>
    </source>
</evidence>
<gene>
    <name evidence="6" type="ORF">VNI00_013906</name>
</gene>
<dbReference type="InterPro" id="IPR000375">
    <property type="entry name" value="Dynamin_stalk"/>
</dbReference>
<dbReference type="GO" id="GO:0006897">
    <property type="term" value="P:endocytosis"/>
    <property type="evidence" value="ECO:0007669"/>
    <property type="project" value="TreeGrafter"/>
</dbReference>
<feature type="compositionally biased region" description="Polar residues" evidence="3">
    <location>
        <begin position="12"/>
        <end position="24"/>
    </location>
</feature>
<dbReference type="GO" id="GO:0016020">
    <property type="term" value="C:membrane"/>
    <property type="evidence" value="ECO:0007669"/>
    <property type="project" value="TreeGrafter"/>
</dbReference>
<keyword evidence="2" id="KW-0342">GTP-binding</keyword>